<dbReference type="EMBL" id="VKDB01000003">
    <property type="protein sequence ID" value="TSA87265.1"/>
    <property type="molecule type" value="Genomic_DNA"/>
</dbReference>
<dbReference type="OrthoDB" id="9824502at2"/>
<dbReference type="AlphaFoldDB" id="A0A553V481"/>
<organism evidence="1 2">
    <name type="scientific">Deinococcus detaillensis</name>
    <dbReference type="NCBI Taxonomy" id="2592048"/>
    <lineage>
        <taxon>Bacteria</taxon>
        <taxon>Thermotogati</taxon>
        <taxon>Deinococcota</taxon>
        <taxon>Deinococci</taxon>
        <taxon>Deinococcales</taxon>
        <taxon>Deinococcaceae</taxon>
        <taxon>Deinococcus</taxon>
    </lineage>
</organism>
<gene>
    <name evidence="1" type="ORF">FNU79_05115</name>
</gene>
<protein>
    <submittedName>
        <fullName evidence="1">Uncharacterized protein</fullName>
    </submittedName>
</protein>
<reference evidence="1 2" key="1">
    <citation type="submission" date="2019-07" db="EMBL/GenBank/DDBJ databases">
        <title>Deinococcus detaillus sp. nov., isolated from humus soil in Antarctica.</title>
        <authorList>
            <person name="Zhang K."/>
        </authorList>
    </citation>
    <scope>NUCLEOTIDE SEQUENCE [LARGE SCALE GENOMIC DNA]</scope>
    <source>
        <strain evidence="1 2">H1</strain>
    </source>
</reference>
<accession>A0A553V481</accession>
<evidence type="ECO:0000313" key="2">
    <source>
        <dbReference type="Proteomes" id="UP000316092"/>
    </source>
</evidence>
<keyword evidence="2" id="KW-1185">Reference proteome</keyword>
<name>A0A553V481_9DEIO</name>
<dbReference type="Proteomes" id="UP000316092">
    <property type="component" value="Unassembled WGS sequence"/>
</dbReference>
<comment type="caution">
    <text evidence="1">The sequence shown here is derived from an EMBL/GenBank/DDBJ whole genome shotgun (WGS) entry which is preliminary data.</text>
</comment>
<proteinExistence type="predicted"/>
<sequence>MTKLMTVQTQTAQPQVTQLQILQPLTVRAFRGVQVMLLAALAASSLGSASAQPRAATLAQPLQQMQSIRNVPVTGAPVRPVTPPIQALPTYPNQTPPDGCSWIYRNGWQLACREMMSASGAVISSALVVDEQPGTSSGTASVPTGPQALPTLPSYTPAGCTWVSRGSYVGGGVVMGWILVCGPIQPHSGPFDSDPRI</sequence>
<dbReference type="RefSeq" id="WP_143719809.1">
    <property type="nucleotide sequence ID" value="NZ_VKDB01000003.1"/>
</dbReference>
<evidence type="ECO:0000313" key="1">
    <source>
        <dbReference type="EMBL" id="TSA87265.1"/>
    </source>
</evidence>